<dbReference type="Gene3D" id="2.30.30.140">
    <property type="match status" value="1"/>
</dbReference>
<dbReference type="AlphaFoldDB" id="X6NHE0"/>
<evidence type="ECO:0000313" key="2">
    <source>
        <dbReference type="EMBL" id="ETO24772.1"/>
    </source>
</evidence>
<evidence type="ECO:0000259" key="1">
    <source>
        <dbReference type="PROSITE" id="PS50812"/>
    </source>
</evidence>
<dbReference type="SUPFAM" id="SSF63748">
    <property type="entry name" value="Tudor/PWWP/MBT"/>
    <property type="match status" value="1"/>
</dbReference>
<name>X6NHE0_RETFI</name>
<dbReference type="InterPro" id="IPR000313">
    <property type="entry name" value="PWWP_dom"/>
</dbReference>
<dbReference type="EMBL" id="ASPP01008972">
    <property type="protein sequence ID" value="ETO24772.1"/>
    <property type="molecule type" value="Genomic_DNA"/>
</dbReference>
<evidence type="ECO:0000313" key="3">
    <source>
        <dbReference type="Proteomes" id="UP000023152"/>
    </source>
</evidence>
<sequence length="349" mass="40414">MRTLTNNDSNNWTCKTKHHRMFHKKKKKKKKEKKEFCRPCAFSCKNVISFFSHCSLYLCLLLLKNSDLSGCKIFLLFAPSVVGLRAGTLGYGNKRMKNKSSDMIDCEKITDNNNNNNSSTPPQIITSLEDLKGDPTMQYVHGQVVWAKFLDFSWWPGTVLTKMLCVTTCLTIFISFSASEIRILFLRQLSFKKNEKIQIGLTQKDKDGEKIIVHWFVITIDYRVIVYNFFFLKKRDECLRANVLPFTLQLKQLILREIRTPDRPSFEASFNEASRVWREIREETGNTVGGSGNLIAIKTDEEQPITNIDHNNQGYNPVFYLFFSLSLFNVTLTKNVRIFSKYIISVTCN</sequence>
<gene>
    <name evidence="2" type="ORF">RFI_12386</name>
</gene>
<protein>
    <recommendedName>
        <fullName evidence="1">PWWP domain-containing protein</fullName>
    </recommendedName>
</protein>
<proteinExistence type="predicted"/>
<comment type="caution">
    <text evidence="2">The sequence shown here is derived from an EMBL/GenBank/DDBJ whole genome shotgun (WGS) entry which is preliminary data.</text>
</comment>
<dbReference type="PROSITE" id="PS50812">
    <property type="entry name" value="PWWP"/>
    <property type="match status" value="1"/>
</dbReference>
<organism evidence="2 3">
    <name type="scientific">Reticulomyxa filosa</name>
    <dbReference type="NCBI Taxonomy" id="46433"/>
    <lineage>
        <taxon>Eukaryota</taxon>
        <taxon>Sar</taxon>
        <taxon>Rhizaria</taxon>
        <taxon>Retaria</taxon>
        <taxon>Foraminifera</taxon>
        <taxon>Monothalamids</taxon>
        <taxon>Reticulomyxidae</taxon>
        <taxon>Reticulomyxa</taxon>
    </lineage>
</organism>
<reference evidence="2 3" key="1">
    <citation type="journal article" date="2013" name="Curr. Biol.">
        <title>The Genome of the Foraminiferan Reticulomyxa filosa.</title>
        <authorList>
            <person name="Glockner G."/>
            <person name="Hulsmann N."/>
            <person name="Schleicher M."/>
            <person name="Noegel A.A."/>
            <person name="Eichinger L."/>
            <person name="Gallinger C."/>
            <person name="Pawlowski J."/>
            <person name="Sierra R."/>
            <person name="Euteneuer U."/>
            <person name="Pillet L."/>
            <person name="Moustafa A."/>
            <person name="Platzer M."/>
            <person name="Groth M."/>
            <person name="Szafranski K."/>
            <person name="Schliwa M."/>
        </authorList>
    </citation>
    <scope>NUCLEOTIDE SEQUENCE [LARGE SCALE GENOMIC DNA]</scope>
</reference>
<keyword evidence="3" id="KW-1185">Reference proteome</keyword>
<dbReference type="Proteomes" id="UP000023152">
    <property type="component" value="Unassembled WGS sequence"/>
</dbReference>
<feature type="domain" description="PWWP" evidence="1">
    <location>
        <begin position="141"/>
        <end position="160"/>
    </location>
</feature>
<accession>X6NHE0</accession>